<feature type="transmembrane region" description="Helical" evidence="1">
    <location>
        <begin position="129"/>
        <end position="151"/>
    </location>
</feature>
<feature type="transmembrane region" description="Helical" evidence="1">
    <location>
        <begin position="167"/>
        <end position="190"/>
    </location>
</feature>
<dbReference type="Proteomes" id="UP000739538">
    <property type="component" value="Unassembled WGS sequence"/>
</dbReference>
<reference evidence="2" key="1">
    <citation type="submission" date="2020-04" db="EMBL/GenBank/DDBJ databases">
        <authorList>
            <person name="Zhang T."/>
        </authorList>
    </citation>
    <scope>NUCLEOTIDE SEQUENCE</scope>
    <source>
        <strain evidence="2">HKST-UBA02</strain>
    </source>
</reference>
<accession>A0A956SDY3</accession>
<evidence type="ECO:0000313" key="3">
    <source>
        <dbReference type="Proteomes" id="UP000739538"/>
    </source>
</evidence>
<name>A0A956SDY3_UNCEI</name>
<evidence type="ECO:0000313" key="2">
    <source>
        <dbReference type="EMBL" id="MCA9755749.1"/>
    </source>
</evidence>
<evidence type="ECO:0000256" key="1">
    <source>
        <dbReference type="SAM" id="Phobius"/>
    </source>
</evidence>
<feature type="transmembrane region" description="Helical" evidence="1">
    <location>
        <begin position="6"/>
        <end position="23"/>
    </location>
</feature>
<proteinExistence type="predicted"/>
<feature type="transmembrane region" description="Helical" evidence="1">
    <location>
        <begin position="91"/>
        <end position="109"/>
    </location>
</feature>
<organism evidence="2 3">
    <name type="scientific">Eiseniibacteriota bacterium</name>
    <dbReference type="NCBI Taxonomy" id="2212470"/>
    <lineage>
        <taxon>Bacteria</taxon>
        <taxon>Candidatus Eiseniibacteriota</taxon>
    </lineage>
</organism>
<feature type="transmembrane region" description="Helical" evidence="1">
    <location>
        <begin position="60"/>
        <end position="79"/>
    </location>
</feature>
<keyword evidence="1" id="KW-0472">Membrane</keyword>
<keyword evidence="1" id="KW-1133">Transmembrane helix</keyword>
<sequence length="204" mass="22585">MPELVGNTLAGLLTLAIFSFLYKDNVVYKFAEHLFVGLAAGYYVAFQYRTVFQPNLWDRLVAGDIVSFIPLALAILLFTRMLPSGQWLSRWPMGAMIGAYAGLQLIGFLQGDLIAQVQANILSVNTGSWVTNVNNFLLIVGVLTTLVYFFFSTEHKGAVGALSKAGIYFLMISFGASYGFTVMARMSLLIGRLEFLFGDWLHLL</sequence>
<dbReference type="EMBL" id="JAGQHS010000031">
    <property type="protein sequence ID" value="MCA9755749.1"/>
    <property type="molecule type" value="Genomic_DNA"/>
</dbReference>
<feature type="transmembrane region" description="Helical" evidence="1">
    <location>
        <begin position="30"/>
        <end position="48"/>
    </location>
</feature>
<gene>
    <name evidence="2" type="ORF">KDA27_08110</name>
</gene>
<reference evidence="2" key="2">
    <citation type="journal article" date="2021" name="Microbiome">
        <title>Successional dynamics and alternative stable states in a saline activated sludge microbial community over 9 years.</title>
        <authorList>
            <person name="Wang Y."/>
            <person name="Ye J."/>
            <person name="Ju F."/>
            <person name="Liu L."/>
            <person name="Boyd J.A."/>
            <person name="Deng Y."/>
            <person name="Parks D.H."/>
            <person name="Jiang X."/>
            <person name="Yin X."/>
            <person name="Woodcroft B.J."/>
            <person name="Tyson G.W."/>
            <person name="Hugenholtz P."/>
            <person name="Polz M.F."/>
            <person name="Zhang T."/>
        </authorList>
    </citation>
    <scope>NUCLEOTIDE SEQUENCE</scope>
    <source>
        <strain evidence="2">HKST-UBA02</strain>
    </source>
</reference>
<comment type="caution">
    <text evidence="2">The sequence shown here is derived from an EMBL/GenBank/DDBJ whole genome shotgun (WGS) entry which is preliminary data.</text>
</comment>
<keyword evidence="1" id="KW-0812">Transmembrane</keyword>
<dbReference type="AlphaFoldDB" id="A0A956SDY3"/>
<protein>
    <submittedName>
        <fullName evidence="2">Uncharacterized protein</fullName>
    </submittedName>
</protein>